<dbReference type="EMBL" id="KZ819637">
    <property type="protein sequence ID" value="PWN89706.1"/>
    <property type="molecule type" value="Genomic_DNA"/>
</dbReference>
<sequence>MKDGSEGLAELVMAAQAYLGQGSVDDGYRYDWQQLGASSNHSKGAGGNSMAWTSEACQQCPPVATATAMAGATMTGCLGAHSHLDPCCIAPCPVASSSGSGSSSSGANSNSNSSGGSGGPLSSSATMIAPSPAAACCGDSAAPATGPLCCAEDQPAQIIECQDEACIDELDCMGHDAPAAAPCDGRPGEQCISVCDGIMAPPASSSSLRPGARRGPSPCANPKQKQHPPSQQLQHLKQHHAEEDSGTSETKCETKYCASCEKADRTDEDARNFSSFQELLDCCCCSDVYLDQCCGVVDGAPVNAAVDGSTASIADDCDECFPLPMTMLPPPPASLQPHHACIDDVMPVQGSPMTTVTASASASASASGSRSRSASLSVFSSSMHNSPATVSSFADAAATAKTEVHPQPQPQSSKHHRRRAGAQLPGSHDDHFFFQQQQQQHDAGPRCLFAHAHSHDETGMCLDPALTLHSSSASLGSSTPAPSSSSSQQQHGLHWSPAGDHVCQWAGCGVRCASVSALAEHVNRAHLVAHASTTEDPHGAQHYAAAQQLLGHTQPSDELAWRCLWDSCSQPTLDGAAVGSSHGVDPAAATDLVLRHILDSHLGVAQEDCSQPDEHGAHTHLPLPMHAKTAKKRGAPQAATRRKKLREIDEKKQDEDGEESEEEQGSAQSKGKEEEEEGEEDDFDEAALAHDCGCPHDGTAGHPCRWEGCARSFGTHDALTAHISTVHIGRGRAQYECRWQGCTRGPERSFSQRQKVMRHVQTHTGDRPFRCTVCARRFSEGNTLAQHMRTHTREKPYVCTHPGCGKAFAVAGSLTIHRRMHTGEKPFECAWCGRRFAESSNLTKHARIHTGEKPFRCPEDGCGRTFSRPDQAARHRKTHERARQRAAAK</sequence>
<dbReference type="OrthoDB" id="3437960at2759"/>
<dbReference type="InParanoid" id="A0A316YKV4"/>
<evidence type="ECO:0000256" key="1">
    <source>
        <dbReference type="ARBA" id="ARBA00022723"/>
    </source>
</evidence>
<dbReference type="GO" id="GO:0008270">
    <property type="term" value="F:zinc ion binding"/>
    <property type="evidence" value="ECO:0007669"/>
    <property type="project" value="UniProtKB-KW"/>
</dbReference>
<feature type="compositionally biased region" description="Basic residues" evidence="8">
    <location>
        <begin position="874"/>
        <end position="889"/>
    </location>
</feature>
<feature type="compositionally biased region" description="Low complexity" evidence="8">
    <location>
        <begin position="472"/>
        <end position="494"/>
    </location>
</feature>
<keyword evidence="1" id="KW-0479">Metal-binding</keyword>
<keyword evidence="11" id="KW-1185">Reference proteome</keyword>
<feature type="compositionally biased region" description="Basic residues" evidence="8">
    <location>
        <begin position="628"/>
        <end position="645"/>
    </location>
</feature>
<evidence type="ECO:0000256" key="2">
    <source>
        <dbReference type="ARBA" id="ARBA00022737"/>
    </source>
</evidence>
<dbReference type="PROSITE" id="PS50157">
    <property type="entry name" value="ZINC_FINGER_C2H2_2"/>
    <property type="match status" value="6"/>
</dbReference>
<evidence type="ECO:0000313" key="10">
    <source>
        <dbReference type="EMBL" id="PWN89706.1"/>
    </source>
</evidence>
<feature type="domain" description="C2H2-type" evidence="9">
    <location>
        <begin position="735"/>
        <end position="768"/>
    </location>
</feature>
<feature type="region of interest" description="Disordered" evidence="8">
    <location>
        <begin position="100"/>
        <end position="124"/>
    </location>
</feature>
<organism evidence="10 11">
    <name type="scientific">Acaromyces ingoldii</name>
    <dbReference type="NCBI Taxonomy" id="215250"/>
    <lineage>
        <taxon>Eukaryota</taxon>
        <taxon>Fungi</taxon>
        <taxon>Dikarya</taxon>
        <taxon>Basidiomycota</taxon>
        <taxon>Ustilaginomycotina</taxon>
        <taxon>Exobasidiomycetes</taxon>
        <taxon>Exobasidiales</taxon>
        <taxon>Cryptobasidiaceae</taxon>
        <taxon>Acaromyces</taxon>
    </lineage>
</organism>
<evidence type="ECO:0000256" key="6">
    <source>
        <dbReference type="ARBA" id="ARBA00023163"/>
    </source>
</evidence>
<keyword evidence="4" id="KW-0862">Zinc</keyword>
<dbReference type="STRING" id="215250.A0A316YKV4"/>
<feature type="domain" description="C2H2-type" evidence="9">
    <location>
        <begin position="827"/>
        <end position="854"/>
    </location>
</feature>
<dbReference type="RefSeq" id="XP_025376904.1">
    <property type="nucleotide sequence ID" value="XM_025525196.1"/>
</dbReference>
<dbReference type="FunFam" id="3.30.160.60:FF:000516">
    <property type="entry name" value="zinc finger protein 771"/>
    <property type="match status" value="1"/>
</dbReference>
<feature type="region of interest" description="Disordered" evidence="8">
    <location>
        <begin position="862"/>
        <end position="889"/>
    </location>
</feature>
<evidence type="ECO:0000256" key="4">
    <source>
        <dbReference type="ARBA" id="ARBA00022833"/>
    </source>
</evidence>
<feature type="compositionally biased region" description="Acidic residues" evidence="8">
    <location>
        <begin position="655"/>
        <end position="664"/>
    </location>
</feature>
<evidence type="ECO:0000259" key="9">
    <source>
        <dbReference type="PROSITE" id="PS50157"/>
    </source>
</evidence>
<feature type="region of interest" description="Disordered" evidence="8">
    <location>
        <begin position="397"/>
        <end position="428"/>
    </location>
</feature>
<feature type="region of interest" description="Disordered" evidence="8">
    <location>
        <begin position="472"/>
        <end position="496"/>
    </location>
</feature>
<dbReference type="GO" id="GO:0000981">
    <property type="term" value="F:DNA-binding transcription factor activity, RNA polymerase II-specific"/>
    <property type="evidence" value="ECO:0007669"/>
    <property type="project" value="UniProtKB-ARBA"/>
</dbReference>
<feature type="domain" description="C2H2-type" evidence="9">
    <location>
        <begin position="797"/>
        <end position="826"/>
    </location>
</feature>
<dbReference type="Proteomes" id="UP000245768">
    <property type="component" value="Unassembled WGS sequence"/>
</dbReference>
<name>A0A316YKV4_9BASI</name>
<reference evidence="10 11" key="1">
    <citation type="journal article" date="2018" name="Mol. Biol. Evol.">
        <title>Broad Genomic Sampling Reveals a Smut Pathogenic Ancestry of the Fungal Clade Ustilaginomycotina.</title>
        <authorList>
            <person name="Kijpornyongpan T."/>
            <person name="Mondo S.J."/>
            <person name="Barry K."/>
            <person name="Sandor L."/>
            <person name="Lee J."/>
            <person name="Lipzen A."/>
            <person name="Pangilinan J."/>
            <person name="LaButti K."/>
            <person name="Hainaut M."/>
            <person name="Henrissat B."/>
            <person name="Grigoriev I.V."/>
            <person name="Spatafora J.W."/>
            <person name="Aime M.C."/>
        </authorList>
    </citation>
    <scope>NUCLEOTIDE SEQUENCE [LARGE SCALE GENOMIC DNA]</scope>
    <source>
        <strain evidence="10 11">MCA 4198</strain>
    </source>
</reference>
<dbReference type="PROSITE" id="PS00028">
    <property type="entry name" value="ZINC_FINGER_C2H2_1"/>
    <property type="match status" value="6"/>
</dbReference>
<evidence type="ECO:0000256" key="8">
    <source>
        <dbReference type="SAM" id="MobiDB-lite"/>
    </source>
</evidence>
<dbReference type="SMART" id="SM00355">
    <property type="entry name" value="ZnF_C2H2"/>
    <property type="match status" value="7"/>
</dbReference>
<dbReference type="GeneID" id="37047112"/>
<dbReference type="FunFam" id="3.30.160.60:FF:000125">
    <property type="entry name" value="Putative zinc finger protein 143"/>
    <property type="match status" value="1"/>
</dbReference>
<protein>
    <recommendedName>
        <fullName evidence="9">C2H2-type domain-containing protein</fullName>
    </recommendedName>
</protein>
<gene>
    <name evidence="10" type="ORF">FA10DRAFT_303010</name>
</gene>
<dbReference type="Pfam" id="PF00096">
    <property type="entry name" value="zf-C2H2"/>
    <property type="match status" value="3"/>
</dbReference>
<dbReference type="GO" id="GO:0000978">
    <property type="term" value="F:RNA polymerase II cis-regulatory region sequence-specific DNA binding"/>
    <property type="evidence" value="ECO:0007669"/>
    <property type="project" value="TreeGrafter"/>
</dbReference>
<dbReference type="InterPro" id="IPR036236">
    <property type="entry name" value="Znf_C2H2_sf"/>
</dbReference>
<dbReference type="InterPro" id="IPR013087">
    <property type="entry name" value="Znf_C2H2_type"/>
</dbReference>
<keyword evidence="3 7" id="KW-0863">Zinc-finger</keyword>
<feature type="domain" description="C2H2-type" evidence="9">
    <location>
        <begin position="769"/>
        <end position="796"/>
    </location>
</feature>
<dbReference type="FunFam" id="3.30.160.60:FF:000446">
    <property type="entry name" value="Zinc finger protein"/>
    <property type="match status" value="1"/>
</dbReference>
<proteinExistence type="predicted"/>
<evidence type="ECO:0000256" key="7">
    <source>
        <dbReference type="PROSITE-ProRule" id="PRU00042"/>
    </source>
</evidence>
<feature type="compositionally biased region" description="Acidic residues" evidence="8">
    <location>
        <begin position="674"/>
        <end position="683"/>
    </location>
</feature>
<keyword evidence="6" id="KW-0804">Transcription</keyword>
<accession>A0A316YKV4</accession>
<feature type="domain" description="C2H2-type" evidence="9">
    <location>
        <begin position="702"/>
        <end position="732"/>
    </location>
</feature>
<feature type="region of interest" description="Disordered" evidence="8">
    <location>
        <begin position="203"/>
        <end position="247"/>
    </location>
</feature>
<dbReference type="PANTHER" id="PTHR23235">
    <property type="entry name" value="KRUEPPEL-LIKE TRANSCRIPTION FACTOR"/>
    <property type="match status" value="1"/>
</dbReference>
<dbReference type="SUPFAM" id="SSF57667">
    <property type="entry name" value="beta-beta-alpha zinc fingers"/>
    <property type="match status" value="4"/>
</dbReference>
<feature type="domain" description="C2H2-type" evidence="9">
    <location>
        <begin position="855"/>
        <end position="884"/>
    </location>
</feature>
<keyword evidence="2" id="KW-0677">Repeat</keyword>
<dbReference type="FunFam" id="3.30.160.60:FF:000032">
    <property type="entry name" value="Krueppel-like factor 4"/>
    <property type="match status" value="1"/>
</dbReference>
<dbReference type="PANTHER" id="PTHR23235:SF120">
    <property type="entry name" value="KRUPPEL-LIKE FACTOR 15"/>
    <property type="match status" value="1"/>
</dbReference>
<dbReference type="AlphaFoldDB" id="A0A316YKV4"/>
<evidence type="ECO:0000313" key="11">
    <source>
        <dbReference type="Proteomes" id="UP000245768"/>
    </source>
</evidence>
<keyword evidence="5" id="KW-0805">Transcription regulation</keyword>
<dbReference type="Gene3D" id="3.30.160.60">
    <property type="entry name" value="Classic Zinc Finger"/>
    <property type="match status" value="6"/>
</dbReference>
<feature type="region of interest" description="Disordered" evidence="8">
    <location>
        <begin position="606"/>
        <end position="683"/>
    </location>
</feature>
<evidence type="ECO:0000256" key="5">
    <source>
        <dbReference type="ARBA" id="ARBA00023015"/>
    </source>
</evidence>
<evidence type="ECO:0000256" key="3">
    <source>
        <dbReference type="ARBA" id="ARBA00022771"/>
    </source>
</evidence>